<dbReference type="InterPro" id="IPR023091">
    <property type="entry name" value="MetalPrtase_cat_dom_sf_prd"/>
</dbReference>
<protein>
    <recommendedName>
        <fullName evidence="7">Endoribonuclease YbeY</fullName>
        <ecNumber evidence="7">3.1.-.-</ecNumber>
    </recommendedName>
</protein>
<evidence type="ECO:0000256" key="4">
    <source>
        <dbReference type="ARBA" id="ARBA00022759"/>
    </source>
</evidence>
<keyword evidence="7" id="KW-0963">Cytoplasm</keyword>
<keyword evidence="4 7" id="KW-0255">Endonuclease</keyword>
<evidence type="ECO:0000313" key="9">
    <source>
        <dbReference type="Proteomes" id="UP001161391"/>
    </source>
</evidence>
<keyword evidence="3 7" id="KW-0479">Metal-binding</keyword>
<dbReference type="PANTHER" id="PTHR46986">
    <property type="entry name" value="ENDORIBONUCLEASE YBEY, CHLOROPLASTIC"/>
    <property type="match status" value="1"/>
</dbReference>
<dbReference type="EMBL" id="BSNK01000002">
    <property type="protein sequence ID" value="GLQ24020.1"/>
    <property type="molecule type" value="Genomic_DNA"/>
</dbReference>
<name>A0ABQ5VBF2_9PROT</name>
<keyword evidence="9" id="KW-1185">Reference proteome</keyword>
<proteinExistence type="inferred from homology"/>
<dbReference type="RefSeq" id="WP_284390027.1">
    <property type="nucleotide sequence ID" value="NZ_BSNK01000002.1"/>
</dbReference>
<comment type="function">
    <text evidence="7">Single strand-specific metallo-endoribonuclease involved in late-stage 70S ribosome quality control and in maturation of the 3' terminus of the 16S rRNA.</text>
</comment>
<evidence type="ECO:0000256" key="7">
    <source>
        <dbReference type="HAMAP-Rule" id="MF_00009"/>
    </source>
</evidence>
<gene>
    <name evidence="7 8" type="primary">ybeY</name>
    <name evidence="8" type="ORF">GCM10007853_18940</name>
</gene>
<evidence type="ECO:0000256" key="5">
    <source>
        <dbReference type="ARBA" id="ARBA00022801"/>
    </source>
</evidence>
<dbReference type="PANTHER" id="PTHR46986:SF1">
    <property type="entry name" value="ENDORIBONUCLEASE YBEY, CHLOROPLASTIC"/>
    <property type="match status" value="1"/>
</dbReference>
<keyword evidence="6 7" id="KW-0862">Zinc</keyword>
<keyword evidence="7" id="KW-0698">rRNA processing</keyword>
<comment type="subcellular location">
    <subcellularLocation>
        <location evidence="7">Cytoplasm</location>
    </subcellularLocation>
</comment>
<evidence type="ECO:0000313" key="8">
    <source>
        <dbReference type="EMBL" id="GLQ24020.1"/>
    </source>
</evidence>
<feature type="binding site" evidence="7">
    <location>
        <position position="114"/>
    </location>
    <ligand>
        <name>Zn(2+)</name>
        <dbReference type="ChEBI" id="CHEBI:29105"/>
        <note>catalytic</note>
    </ligand>
</feature>
<reference evidence="8" key="2">
    <citation type="submission" date="2023-01" db="EMBL/GenBank/DDBJ databases">
        <title>Draft genome sequence of Algimonas ampicilliniresistens strain NBRC 108219.</title>
        <authorList>
            <person name="Sun Q."/>
            <person name="Mori K."/>
        </authorList>
    </citation>
    <scope>NUCLEOTIDE SEQUENCE</scope>
    <source>
        <strain evidence="8">NBRC 108219</strain>
    </source>
</reference>
<dbReference type="InterPro" id="IPR002036">
    <property type="entry name" value="YbeY"/>
</dbReference>
<evidence type="ECO:0000256" key="6">
    <source>
        <dbReference type="ARBA" id="ARBA00022833"/>
    </source>
</evidence>
<dbReference type="SUPFAM" id="SSF55486">
    <property type="entry name" value="Metalloproteases ('zincins'), catalytic domain"/>
    <property type="match status" value="1"/>
</dbReference>
<comment type="caution">
    <text evidence="8">The sequence shown here is derived from an EMBL/GenBank/DDBJ whole genome shotgun (WGS) entry which is preliminary data.</text>
</comment>
<reference evidence="8" key="1">
    <citation type="journal article" date="2014" name="Int. J. Syst. Evol. Microbiol.">
        <title>Complete genome of a new Firmicutes species belonging to the dominant human colonic microbiota ('Ruminococcus bicirculans') reveals two chromosomes and a selective capacity to utilize plant glucans.</title>
        <authorList>
            <consortium name="NISC Comparative Sequencing Program"/>
            <person name="Wegmann U."/>
            <person name="Louis P."/>
            <person name="Goesmann A."/>
            <person name="Henrissat B."/>
            <person name="Duncan S.H."/>
            <person name="Flint H.J."/>
        </authorList>
    </citation>
    <scope>NUCLEOTIDE SEQUENCE</scope>
    <source>
        <strain evidence="8">NBRC 108219</strain>
    </source>
</reference>
<accession>A0ABQ5VBF2</accession>
<feature type="binding site" evidence="7">
    <location>
        <position position="120"/>
    </location>
    <ligand>
        <name>Zn(2+)</name>
        <dbReference type="ChEBI" id="CHEBI:29105"/>
        <note>catalytic</note>
    </ligand>
</feature>
<keyword evidence="2 7" id="KW-0540">Nuclease</keyword>
<dbReference type="HAMAP" id="MF_00009">
    <property type="entry name" value="Endoribonucl_YbeY"/>
    <property type="match status" value="1"/>
</dbReference>
<organism evidence="8 9">
    <name type="scientific">Algimonas ampicilliniresistens</name>
    <dbReference type="NCBI Taxonomy" id="1298735"/>
    <lineage>
        <taxon>Bacteria</taxon>
        <taxon>Pseudomonadati</taxon>
        <taxon>Pseudomonadota</taxon>
        <taxon>Alphaproteobacteria</taxon>
        <taxon>Maricaulales</taxon>
        <taxon>Robiginitomaculaceae</taxon>
        <taxon>Algimonas</taxon>
    </lineage>
</organism>
<dbReference type="Gene3D" id="3.40.390.30">
    <property type="entry name" value="Metalloproteases ('zincins'), catalytic domain"/>
    <property type="match status" value="1"/>
</dbReference>
<dbReference type="Pfam" id="PF02130">
    <property type="entry name" value="YbeY"/>
    <property type="match status" value="1"/>
</dbReference>
<comment type="cofactor">
    <cofactor evidence="7">
        <name>Zn(2+)</name>
        <dbReference type="ChEBI" id="CHEBI:29105"/>
    </cofactor>
    <text evidence="7">Binds 1 zinc ion.</text>
</comment>
<dbReference type="NCBIfam" id="TIGR00043">
    <property type="entry name" value="rRNA maturation RNase YbeY"/>
    <property type="match status" value="1"/>
</dbReference>
<dbReference type="Proteomes" id="UP001161391">
    <property type="component" value="Unassembled WGS sequence"/>
</dbReference>
<dbReference type="EC" id="3.1.-.-" evidence="7"/>
<evidence type="ECO:0000256" key="3">
    <source>
        <dbReference type="ARBA" id="ARBA00022723"/>
    </source>
</evidence>
<comment type="similarity">
    <text evidence="1 7">Belongs to the endoribonuclease YbeY family.</text>
</comment>
<sequence>MGDFVIDIARPCPDWPEVEALIAPAAHAALAELEAPHWGELSVVLSDDAHVQTLNRDYRAKDKPTNVLSFPMPSETGLMGDVVFALETITREAEAQGKMFADHFTHLLVHGVLHLQGLDHETDADAQDMEAREVCALARLSIDNPYRSDNR</sequence>
<evidence type="ECO:0000256" key="2">
    <source>
        <dbReference type="ARBA" id="ARBA00022722"/>
    </source>
</evidence>
<evidence type="ECO:0000256" key="1">
    <source>
        <dbReference type="ARBA" id="ARBA00010875"/>
    </source>
</evidence>
<keyword evidence="7" id="KW-0690">Ribosome biogenesis</keyword>
<feature type="binding site" evidence="7">
    <location>
        <position position="110"/>
    </location>
    <ligand>
        <name>Zn(2+)</name>
        <dbReference type="ChEBI" id="CHEBI:29105"/>
        <note>catalytic</note>
    </ligand>
</feature>
<keyword evidence="5 7" id="KW-0378">Hydrolase</keyword>